<dbReference type="InterPro" id="IPR000257">
    <property type="entry name" value="Uroporphyrinogen_deCOase"/>
</dbReference>
<dbReference type="Pfam" id="PF01208">
    <property type="entry name" value="URO-D"/>
    <property type="match status" value="1"/>
</dbReference>
<dbReference type="GO" id="GO:0004853">
    <property type="term" value="F:uroporphyrinogen decarboxylase activity"/>
    <property type="evidence" value="ECO:0007669"/>
    <property type="project" value="InterPro"/>
</dbReference>
<evidence type="ECO:0000313" key="2">
    <source>
        <dbReference type="EMBL" id="KKN06462.1"/>
    </source>
</evidence>
<sequence>MPYNWDASRKRIIGTFFGTSKIDRVPYFPLACEEMICRITGKTYKEIIASPKNYANAAISTFEFLKADTISIPTAYAGPGEALAFAEANNKTDSIKWFDYKVFMAEQGVVCKTEEDIERLEIPDHRKVSVWDTCISAIEIINKKIGMGGLCLGIWSVVQELRGIQAYRDMRRNPDLLLKLCEKVYESQMDVLNFYQEKMGGTGIIFFTGYSFNKHMMSFEDAMKFEGQFIKRIQEKTKAPIILHNCGTSPYFKEVCSEIDLLAVNGSHPLDIGYWVNFKEKFPKVTIIGANIDVSRELLNGTPQDVENKVKENITNLAAGGRYIVGPICCLPWGVSLKNIMAIPKAIKKFGTHPPVLIND</sequence>
<dbReference type="EMBL" id="LAZR01004688">
    <property type="protein sequence ID" value="KKN06462.1"/>
    <property type="molecule type" value="Genomic_DNA"/>
</dbReference>
<protein>
    <recommendedName>
        <fullName evidence="1">Uroporphyrinogen decarboxylase (URO-D) domain-containing protein</fullName>
    </recommendedName>
</protein>
<gene>
    <name evidence="2" type="ORF">LCGC14_1076980</name>
</gene>
<dbReference type="PANTHER" id="PTHR47099">
    <property type="entry name" value="METHYLCOBAMIDE:COM METHYLTRANSFERASE MTBA"/>
    <property type="match status" value="1"/>
</dbReference>
<dbReference type="GO" id="GO:0006779">
    <property type="term" value="P:porphyrin-containing compound biosynthetic process"/>
    <property type="evidence" value="ECO:0007669"/>
    <property type="project" value="InterPro"/>
</dbReference>
<accession>A0A0F9N3X0</accession>
<evidence type="ECO:0000259" key="1">
    <source>
        <dbReference type="Pfam" id="PF01208"/>
    </source>
</evidence>
<comment type="caution">
    <text evidence="2">The sequence shown here is derived from an EMBL/GenBank/DDBJ whole genome shotgun (WGS) entry which is preliminary data.</text>
</comment>
<dbReference type="AlphaFoldDB" id="A0A0F9N3X0"/>
<reference evidence="2" key="1">
    <citation type="journal article" date="2015" name="Nature">
        <title>Complex archaea that bridge the gap between prokaryotes and eukaryotes.</title>
        <authorList>
            <person name="Spang A."/>
            <person name="Saw J.H."/>
            <person name="Jorgensen S.L."/>
            <person name="Zaremba-Niedzwiedzka K."/>
            <person name="Martijn J."/>
            <person name="Lind A.E."/>
            <person name="van Eijk R."/>
            <person name="Schleper C."/>
            <person name="Guy L."/>
            <person name="Ettema T.J."/>
        </authorList>
    </citation>
    <scope>NUCLEOTIDE SEQUENCE</scope>
</reference>
<name>A0A0F9N3X0_9ZZZZ</name>
<dbReference type="Gene3D" id="3.20.20.210">
    <property type="match status" value="1"/>
</dbReference>
<dbReference type="PANTHER" id="PTHR47099:SF1">
    <property type="entry name" value="METHYLCOBAMIDE:COM METHYLTRANSFERASE MTBA"/>
    <property type="match status" value="1"/>
</dbReference>
<proteinExistence type="predicted"/>
<organism evidence="2">
    <name type="scientific">marine sediment metagenome</name>
    <dbReference type="NCBI Taxonomy" id="412755"/>
    <lineage>
        <taxon>unclassified sequences</taxon>
        <taxon>metagenomes</taxon>
        <taxon>ecological metagenomes</taxon>
    </lineage>
</organism>
<dbReference type="SUPFAM" id="SSF51726">
    <property type="entry name" value="UROD/MetE-like"/>
    <property type="match status" value="1"/>
</dbReference>
<dbReference type="InterPro" id="IPR052024">
    <property type="entry name" value="Methanogen_methyltrans"/>
</dbReference>
<dbReference type="InterPro" id="IPR038071">
    <property type="entry name" value="UROD/MetE-like_sf"/>
</dbReference>
<feature type="domain" description="Uroporphyrinogen decarboxylase (URO-D)" evidence="1">
    <location>
        <begin position="19"/>
        <end position="349"/>
    </location>
</feature>